<dbReference type="InterPro" id="IPR037069">
    <property type="entry name" value="AcylCoA_DH/ox_N_sf"/>
</dbReference>
<dbReference type="PANTHER" id="PTHR43884">
    <property type="entry name" value="ACYL-COA DEHYDROGENASE"/>
    <property type="match status" value="1"/>
</dbReference>
<feature type="domain" description="Acyl-CoA dehydrogenase C-terminal" evidence="3">
    <location>
        <begin position="246"/>
        <end position="375"/>
    </location>
</feature>
<dbReference type="InterPro" id="IPR013107">
    <property type="entry name" value="Acyl-CoA_DH_C"/>
</dbReference>
<gene>
    <name evidence="4" type="ORF">ACFOD6_18190</name>
</gene>
<evidence type="ECO:0000313" key="5">
    <source>
        <dbReference type="Proteomes" id="UP001595445"/>
    </source>
</evidence>
<feature type="domain" description="Acyl-CoA dehydrogenase/oxidase N-terminal" evidence="2">
    <location>
        <begin position="22"/>
        <end position="106"/>
    </location>
</feature>
<evidence type="ECO:0000256" key="1">
    <source>
        <dbReference type="ARBA" id="ARBA00023002"/>
    </source>
</evidence>
<dbReference type="PANTHER" id="PTHR43884:SF12">
    <property type="entry name" value="ISOVALERYL-COA DEHYDROGENASE, MITOCHONDRIAL-RELATED"/>
    <property type="match status" value="1"/>
</dbReference>
<dbReference type="Gene3D" id="1.10.540.10">
    <property type="entry name" value="Acyl-CoA dehydrogenase/oxidase, N-terminal domain"/>
    <property type="match status" value="1"/>
</dbReference>
<evidence type="ECO:0000313" key="4">
    <source>
        <dbReference type="EMBL" id="MFC3087976.1"/>
    </source>
</evidence>
<evidence type="ECO:0000259" key="2">
    <source>
        <dbReference type="Pfam" id="PF02771"/>
    </source>
</evidence>
<comment type="caution">
    <text evidence="4">The sequence shown here is derived from an EMBL/GenBank/DDBJ whole genome shotgun (WGS) entry which is preliminary data.</text>
</comment>
<proteinExistence type="predicted"/>
<evidence type="ECO:0000259" key="3">
    <source>
        <dbReference type="Pfam" id="PF08028"/>
    </source>
</evidence>
<keyword evidence="5" id="KW-1185">Reference proteome</keyword>
<protein>
    <submittedName>
        <fullName evidence="4">Acyl-CoA dehydrogenase family protein</fullName>
    </submittedName>
</protein>
<name>A0ABV7DYN4_9RHOB</name>
<reference evidence="5" key="1">
    <citation type="journal article" date="2019" name="Int. J. Syst. Evol. Microbiol.">
        <title>The Global Catalogue of Microorganisms (GCM) 10K type strain sequencing project: providing services to taxonomists for standard genome sequencing and annotation.</title>
        <authorList>
            <consortium name="The Broad Institute Genomics Platform"/>
            <consortium name="The Broad Institute Genome Sequencing Center for Infectious Disease"/>
            <person name="Wu L."/>
            <person name="Ma J."/>
        </authorList>
    </citation>
    <scope>NUCLEOTIDE SEQUENCE [LARGE SCALE GENOMIC DNA]</scope>
    <source>
        <strain evidence="5">KCTC 62102</strain>
    </source>
</reference>
<dbReference type="InterPro" id="IPR036250">
    <property type="entry name" value="AcylCo_DH-like_C"/>
</dbReference>
<dbReference type="InterPro" id="IPR013786">
    <property type="entry name" value="AcylCoA_DH/ox_N"/>
</dbReference>
<dbReference type="InterPro" id="IPR009100">
    <property type="entry name" value="AcylCoA_DH/oxidase_NM_dom_sf"/>
</dbReference>
<accession>A0ABV7DYN4</accession>
<keyword evidence="1" id="KW-0560">Oxidoreductase</keyword>
<organism evidence="4 5">
    <name type="scientific">Tabrizicola soli</name>
    <dbReference type="NCBI Taxonomy" id="2185115"/>
    <lineage>
        <taxon>Bacteria</taxon>
        <taxon>Pseudomonadati</taxon>
        <taxon>Pseudomonadota</taxon>
        <taxon>Alphaproteobacteria</taxon>
        <taxon>Rhodobacterales</taxon>
        <taxon>Paracoccaceae</taxon>
        <taxon>Tabrizicola</taxon>
    </lineage>
</organism>
<dbReference type="RefSeq" id="WP_197647706.1">
    <property type="nucleotide sequence ID" value="NZ_JAEACP010000038.1"/>
</dbReference>
<dbReference type="Gene3D" id="2.40.110.10">
    <property type="entry name" value="Butyryl-CoA Dehydrogenase, subunit A, domain 2"/>
    <property type="match status" value="1"/>
</dbReference>
<dbReference type="Pfam" id="PF02771">
    <property type="entry name" value="Acyl-CoA_dh_N"/>
    <property type="match status" value="1"/>
</dbReference>
<dbReference type="SUPFAM" id="SSF47203">
    <property type="entry name" value="Acyl-CoA dehydrogenase C-terminal domain-like"/>
    <property type="match status" value="1"/>
</dbReference>
<dbReference type="Gene3D" id="1.20.140.10">
    <property type="entry name" value="Butyryl-CoA Dehydrogenase, subunit A, domain 3"/>
    <property type="match status" value="1"/>
</dbReference>
<dbReference type="SUPFAM" id="SSF56645">
    <property type="entry name" value="Acyl-CoA dehydrogenase NM domain-like"/>
    <property type="match status" value="1"/>
</dbReference>
<sequence length="403" mass="44330">MSTSIPTIDDLLAQAIAMRPRLRELQAETEERTYPSAETYQQFKAAGFFKVMTPRAFGGYEMSLKDFYRLVIEIARSCPSTGWWYALGAAHTVQICSYAAPETQRKVFAFDPDFSGPWTFSSPKGTFVPDGDGYRIDGVWHFASGGPHASFMMAGIAGAEGKYGKAKSVTALIPRGQFEVLPDWGDIVGMQGSGSNSVRMENVFVPADMIFEHDYFQSMLGPTPGSRMHGNPFFGGLFAGFAEGGLAAVGVGTGLAALDEYEFMLRNRNSVHNPGLRRIDDREFLRKFGMALGKLEMARGAVLYGAEMYLRNAELSVAGIEPFDQAKARTIDGAYHAVENAVFEVIDDLARASSSTAFRKGQRMLRYYRDILTLTSRGDFFEFRAADVAKMVLDKAPLAQAAE</sequence>
<dbReference type="Pfam" id="PF08028">
    <property type="entry name" value="Acyl-CoA_dh_2"/>
    <property type="match status" value="1"/>
</dbReference>
<dbReference type="Proteomes" id="UP001595445">
    <property type="component" value="Unassembled WGS sequence"/>
</dbReference>
<dbReference type="PIRSF" id="PIRSF016578">
    <property type="entry name" value="HsaA"/>
    <property type="match status" value="1"/>
</dbReference>
<dbReference type="EMBL" id="JBHRSM010000043">
    <property type="protein sequence ID" value="MFC3087976.1"/>
    <property type="molecule type" value="Genomic_DNA"/>
</dbReference>
<dbReference type="InterPro" id="IPR046373">
    <property type="entry name" value="Acyl-CoA_Oxase/DH_mid-dom_sf"/>
</dbReference>